<dbReference type="InterPro" id="IPR042984">
    <property type="entry name" value="BBS12"/>
</dbReference>
<comment type="caution">
    <text evidence="1">The sequence shown here is derived from an EMBL/GenBank/DDBJ whole genome shotgun (WGS) entry which is preliminary data.</text>
</comment>
<dbReference type="GO" id="GO:0045494">
    <property type="term" value="P:photoreceptor cell maintenance"/>
    <property type="evidence" value="ECO:0007669"/>
    <property type="project" value="TreeGrafter"/>
</dbReference>
<keyword evidence="2" id="KW-1185">Reference proteome</keyword>
<dbReference type="SUPFAM" id="SSF52029">
    <property type="entry name" value="GroEL apical domain-like"/>
    <property type="match status" value="1"/>
</dbReference>
<dbReference type="PANTHER" id="PTHR46883">
    <property type="entry name" value="BARDET-BIEDL SYNDROME 12 PROTEIN"/>
    <property type="match status" value="1"/>
</dbReference>
<organism evidence="1 2">
    <name type="scientific">Conger conger</name>
    <name type="common">Conger eel</name>
    <name type="synonym">Muraena conger</name>
    <dbReference type="NCBI Taxonomy" id="82655"/>
    <lineage>
        <taxon>Eukaryota</taxon>
        <taxon>Metazoa</taxon>
        <taxon>Chordata</taxon>
        <taxon>Craniata</taxon>
        <taxon>Vertebrata</taxon>
        <taxon>Euteleostomi</taxon>
        <taxon>Actinopterygii</taxon>
        <taxon>Neopterygii</taxon>
        <taxon>Teleostei</taxon>
        <taxon>Anguilliformes</taxon>
        <taxon>Congridae</taxon>
        <taxon>Conger</taxon>
    </lineage>
</organism>
<dbReference type="AlphaFoldDB" id="A0A9Q1DHF4"/>
<accession>A0A9Q1DHF4</accession>
<evidence type="ECO:0008006" key="3">
    <source>
        <dbReference type="Google" id="ProtNLM"/>
    </source>
</evidence>
<dbReference type="InterPro" id="IPR027410">
    <property type="entry name" value="TCP-1-like_intermed_sf"/>
</dbReference>
<dbReference type="EMBL" id="JAFJMO010000008">
    <property type="protein sequence ID" value="KAJ8269375.1"/>
    <property type="molecule type" value="Genomic_DNA"/>
</dbReference>
<gene>
    <name evidence="1" type="ORF">COCON_G00119820</name>
</gene>
<dbReference type="Pfam" id="PF00118">
    <property type="entry name" value="Cpn60_TCP1"/>
    <property type="match status" value="1"/>
</dbReference>
<dbReference type="GO" id="GO:0051131">
    <property type="term" value="P:chaperone-mediated protein complex assembly"/>
    <property type="evidence" value="ECO:0007669"/>
    <property type="project" value="InterPro"/>
</dbReference>
<sequence length="651" mass="70113">MPKLGYLAVNQGRHIGLQQLAALAAAANAFLGPDKKFKFVEDQESGKSNMVCSSYRLLEQLDLSCAAGQLLNETVQAHQKVFGTGTGCLLFMVGVWSAAALECLQEGVPVQHIVSAMLEGLDSCLIASRGIRLPIKEAVCHFGSGGDKRPDRHRVPMGKGCLVPLKSTIVSSLSFAHDASGMAACRLNSRKTHKAETCKPQALLRGKAKIKLTHSRHFGPGEKTETGSSAAAMTPFSSLSGKPEPLNIAHLAGSVSHGCEDGMSLVVEACRIQMESNRVDSGRGTFDISKLVTCVLPWLPEGCATVLQGFLTLISEEQAPTPKLLGDRSLYVAVINGDLSESYRHLGFIRPADVRHTTGKLDSLGLNLESEWAGKTLMTLRRLKVDVLLVGGVVAESLRQNCIEQGLLVVERVTRGVLRDFTETTGAVAVTYVSQLDEDCVGKGARASMLRECGKAVAVNIQANGTLLVTVVISSCVSSKLQVLEDRFWGCAHRLYHAMGDGHVLPGAGVTEILCAHHLRELSKLDGNKTRPQGDSNSYRGVVLQYMAEGWMEYMATVMYNTAVCPSKLEAWTVINQSLKGLGAGTLSYACLLEHLHNDGGGVVVYDNVEAKLEAWRRALDLVLLVLQTDTEIITGLSTKDAKQESHLMLI</sequence>
<dbReference type="Gene3D" id="1.10.560.10">
    <property type="entry name" value="GroEL-like equatorial domain"/>
    <property type="match status" value="1"/>
</dbReference>
<evidence type="ECO:0000313" key="2">
    <source>
        <dbReference type="Proteomes" id="UP001152803"/>
    </source>
</evidence>
<dbReference type="SUPFAM" id="SSF48592">
    <property type="entry name" value="GroEL equatorial domain-like"/>
    <property type="match status" value="1"/>
</dbReference>
<proteinExistence type="predicted"/>
<name>A0A9Q1DHF4_CONCO</name>
<dbReference type="PANTHER" id="PTHR46883:SF1">
    <property type="entry name" value="BARDET-BIEDL SYNDROME 12 PROTEIN"/>
    <property type="match status" value="1"/>
</dbReference>
<dbReference type="InterPro" id="IPR027409">
    <property type="entry name" value="GroEL-like_apical_dom_sf"/>
</dbReference>
<dbReference type="Gene3D" id="3.30.260.10">
    <property type="entry name" value="TCP-1-like chaperonin intermediate domain"/>
    <property type="match status" value="1"/>
</dbReference>
<dbReference type="Proteomes" id="UP001152803">
    <property type="component" value="Unassembled WGS sequence"/>
</dbReference>
<dbReference type="InterPro" id="IPR002423">
    <property type="entry name" value="Cpn60/GroEL/TCP-1"/>
</dbReference>
<dbReference type="InterPro" id="IPR027413">
    <property type="entry name" value="GROEL-like_equatorial_sf"/>
</dbReference>
<dbReference type="Gene3D" id="3.50.7.10">
    <property type="entry name" value="GroEL"/>
    <property type="match status" value="1"/>
</dbReference>
<evidence type="ECO:0000313" key="1">
    <source>
        <dbReference type="EMBL" id="KAJ8269375.1"/>
    </source>
</evidence>
<dbReference type="GO" id="GO:0005524">
    <property type="term" value="F:ATP binding"/>
    <property type="evidence" value="ECO:0007669"/>
    <property type="project" value="InterPro"/>
</dbReference>
<reference evidence="1" key="1">
    <citation type="journal article" date="2023" name="Science">
        <title>Genome structures resolve the early diversification of teleost fishes.</title>
        <authorList>
            <person name="Parey E."/>
            <person name="Louis A."/>
            <person name="Montfort J."/>
            <person name="Bouchez O."/>
            <person name="Roques C."/>
            <person name="Iampietro C."/>
            <person name="Lluch J."/>
            <person name="Castinel A."/>
            <person name="Donnadieu C."/>
            <person name="Desvignes T."/>
            <person name="Floi Bucao C."/>
            <person name="Jouanno E."/>
            <person name="Wen M."/>
            <person name="Mejri S."/>
            <person name="Dirks R."/>
            <person name="Jansen H."/>
            <person name="Henkel C."/>
            <person name="Chen W.J."/>
            <person name="Zahm M."/>
            <person name="Cabau C."/>
            <person name="Klopp C."/>
            <person name="Thompson A.W."/>
            <person name="Robinson-Rechavi M."/>
            <person name="Braasch I."/>
            <person name="Lecointre G."/>
            <person name="Bobe J."/>
            <person name="Postlethwait J.H."/>
            <person name="Berthelot C."/>
            <person name="Roest Crollius H."/>
            <person name="Guiguen Y."/>
        </authorList>
    </citation>
    <scope>NUCLEOTIDE SEQUENCE</scope>
    <source>
        <strain evidence="1">Concon-B</strain>
    </source>
</reference>
<dbReference type="OrthoDB" id="10037098at2759"/>
<protein>
    <recommendedName>
        <fullName evidence="3">Bardet-Biedl syndrome 12 protein</fullName>
    </recommendedName>
</protein>